<dbReference type="GO" id="GO:0030412">
    <property type="term" value="F:formimidoyltetrahydrofolate cyclodeaminase activity"/>
    <property type="evidence" value="ECO:0007669"/>
    <property type="project" value="UniProtKB-EC"/>
</dbReference>
<evidence type="ECO:0000256" key="6">
    <source>
        <dbReference type="ARBA" id="ARBA00012252"/>
    </source>
</evidence>
<dbReference type="Gene3D" id="3.30.70.670">
    <property type="entry name" value="Formiminotransferase, C-terminal subdomain"/>
    <property type="match status" value="1"/>
</dbReference>
<gene>
    <name evidence="23" type="primary">ftcD</name>
    <name evidence="23" type="ORF">HOP12_06275</name>
</gene>
<dbReference type="GO" id="GO:0030409">
    <property type="term" value="F:glutamate formimidoyltransferase activity"/>
    <property type="evidence" value="ECO:0007669"/>
    <property type="project" value="UniProtKB-EC"/>
</dbReference>
<evidence type="ECO:0000256" key="16">
    <source>
        <dbReference type="ARBA" id="ARBA00023268"/>
    </source>
</evidence>
<comment type="similarity">
    <text evidence="4">In the N-terminal section; belongs to the formiminotransferase family.</text>
</comment>
<evidence type="ECO:0000256" key="4">
    <source>
        <dbReference type="ARBA" id="ARBA00008297"/>
    </source>
</evidence>
<evidence type="ECO:0000256" key="17">
    <source>
        <dbReference type="ARBA" id="ARBA00025506"/>
    </source>
</evidence>
<dbReference type="InterPro" id="IPR004227">
    <property type="entry name" value="Formiminotransferase_cat"/>
</dbReference>
<evidence type="ECO:0000256" key="18">
    <source>
        <dbReference type="ARBA" id="ARBA00025915"/>
    </source>
</evidence>
<evidence type="ECO:0000256" key="12">
    <source>
        <dbReference type="ARBA" id="ARBA00022954"/>
    </source>
</evidence>
<dbReference type="Pfam" id="PF04961">
    <property type="entry name" value="FTCD_C"/>
    <property type="match status" value="1"/>
</dbReference>
<dbReference type="InterPro" id="IPR037064">
    <property type="entry name" value="Formiminotransferase_N_sf"/>
</dbReference>
<comment type="pathway">
    <text evidence="3">Amino-acid degradation; L-histidine degradation into L-glutamate; L-glutamate from N-formimidoyl-L-glutamate (transferase route): step 1/1.</text>
</comment>
<dbReference type="NCBIfam" id="TIGR02024">
    <property type="entry name" value="FtcD"/>
    <property type="match status" value="1"/>
</dbReference>
<dbReference type="InterPro" id="IPR007044">
    <property type="entry name" value="Cyclodeamin/CycHdrlase"/>
</dbReference>
<comment type="similarity">
    <text evidence="5">In the C-terminal section; belongs to the cyclodeaminase/cyclohydrolase family.</text>
</comment>
<evidence type="ECO:0000313" key="23">
    <source>
        <dbReference type="EMBL" id="NOT33762.1"/>
    </source>
</evidence>
<evidence type="ECO:0000256" key="11">
    <source>
        <dbReference type="ARBA" id="ARBA00022808"/>
    </source>
</evidence>
<keyword evidence="11" id="KW-0369">Histidine metabolism</keyword>
<keyword evidence="14" id="KW-0206">Cytoskeleton</keyword>
<keyword evidence="13" id="KW-0333">Golgi apparatus</keyword>
<keyword evidence="10 23" id="KW-0808">Transferase</keyword>
<dbReference type="Gene3D" id="1.20.120.680">
    <property type="entry name" value="Formiminotetrahydrofolate cyclodeaminase monomer, up-and-down helical bundle"/>
    <property type="match status" value="1"/>
</dbReference>
<dbReference type="EC" id="4.3.1.4" evidence="7"/>
<reference evidence="23 24" key="1">
    <citation type="submission" date="2020-04" db="EMBL/GenBank/DDBJ databases">
        <title>Metagenomic profiling of ammonia- and methane-oxidizing microorganisms in a Dutch drinking water treatment plant.</title>
        <authorList>
            <person name="Poghosyan L."/>
            <person name="Leucker S."/>
        </authorList>
    </citation>
    <scope>NUCLEOTIDE SEQUENCE [LARGE SCALE GENOMIC DNA]</scope>
    <source>
        <strain evidence="23">S-RSF-IL-03</strain>
    </source>
</reference>
<evidence type="ECO:0000256" key="15">
    <source>
        <dbReference type="ARBA" id="ARBA00023239"/>
    </source>
</evidence>
<evidence type="ECO:0000256" key="8">
    <source>
        <dbReference type="ARBA" id="ARBA00017787"/>
    </source>
</evidence>
<sequence length="511" mass="53716">MARLVECVPNFSEGRRPEVVDAIVQAIASVAGVTLLGHELDPDHNRSVLTFAGEPEAVIEAAFRAIAKAAELIDLNQHQGQHPRMGATDVVPFVPIEGVTLDDCAGYARTLAARVGSDLAIPVFLYESAASRPERVNLADVRRGEFEGLREQIGTDAAKRPDFGPDRIHPTAGATAIGARRFLVAFNANLNTGDVRIAKAVAKAVREQSGGLKNVRALGFSIEDGRRAQVSMNLVNTEATPIHRVLALVRDEAARYGATISGCEVVGLTPLHALLDVAEHALQLENFRRDQVLELRLKQPPLTEAVTIASFFDQVAGPTPTPGGGTVAAFSGALAACLPAMVASLSIGKKKYAAHESELRALKTEAEGLRGELLALARADSEAFEAVLEAGRLAQSSPAEVAARATALNQANLEASRVPLTAAQACGKVLRLAGLAARIGNVNAVTDAGAAGLLARAAAEAALLNVEINLKSVAASADKQVVELDVRRLRDALIRDSEECQAAVRSALDVS</sequence>
<evidence type="ECO:0000256" key="1">
    <source>
        <dbReference type="ARBA" id="ARBA00004114"/>
    </source>
</evidence>
<dbReference type="SUPFAM" id="SSF55116">
    <property type="entry name" value="Formiminotransferase domain of formiminotransferase-cyclodeaminase"/>
    <property type="match status" value="2"/>
</dbReference>
<evidence type="ECO:0000256" key="20">
    <source>
        <dbReference type="SAM" id="Coils"/>
    </source>
</evidence>
<keyword evidence="9" id="KW-0963">Cytoplasm</keyword>
<feature type="coiled-coil region" evidence="20">
    <location>
        <begin position="352"/>
        <end position="379"/>
    </location>
</feature>
<evidence type="ECO:0000313" key="24">
    <source>
        <dbReference type="Proteomes" id="UP000580839"/>
    </source>
</evidence>
<dbReference type="SUPFAM" id="SSF101262">
    <property type="entry name" value="Methenyltetrahydrofolate cyclohydrolase-like"/>
    <property type="match status" value="1"/>
</dbReference>
<dbReference type="SMART" id="SM01222">
    <property type="entry name" value="FTCD_N"/>
    <property type="match status" value="1"/>
</dbReference>
<evidence type="ECO:0000259" key="21">
    <source>
        <dbReference type="SMART" id="SM01221"/>
    </source>
</evidence>
<evidence type="ECO:0000256" key="9">
    <source>
        <dbReference type="ARBA" id="ARBA00022490"/>
    </source>
</evidence>
<evidence type="ECO:0000256" key="19">
    <source>
        <dbReference type="ARBA" id="ARBA00030029"/>
    </source>
</evidence>
<comment type="subunit">
    <text evidence="18">Homooctamer, including four polyglutamate binding sites. The subunits are arranged as a tetramer of dimers, and form a planar ring-shaped structure.</text>
</comment>
<dbReference type="Proteomes" id="UP000580839">
    <property type="component" value="Unassembled WGS sequence"/>
</dbReference>
<comment type="subcellular location">
    <subcellularLocation>
        <location evidence="1">Cytoplasm</location>
        <location evidence="1">Cytoskeleton</location>
        <location evidence="1">Microtubule organizing center</location>
        <location evidence="1">Centrosome</location>
        <location evidence="1">Centriole</location>
    </subcellularLocation>
    <subcellularLocation>
        <location evidence="2">Golgi apparatus</location>
    </subcellularLocation>
</comment>
<dbReference type="EMBL" id="JABFRW010000071">
    <property type="protein sequence ID" value="NOT33762.1"/>
    <property type="molecule type" value="Genomic_DNA"/>
</dbReference>
<keyword evidence="12" id="KW-0290">Folate-binding</keyword>
<proteinExistence type="inferred from homology"/>
<evidence type="ECO:0000256" key="14">
    <source>
        <dbReference type="ARBA" id="ARBA00023212"/>
    </source>
</evidence>
<feature type="domain" description="Formiminotransferase C-terminal subdomain" evidence="21">
    <location>
        <begin position="182"/>
        <end position="296"/>
    </location>
</feature>
<keyword evidence="20" id="KW-0175">Coiled coil</keyword>
<dbReference type="InterPro" id="IPR036178">
    <property type="entry name" value="Formintransfe-cycloase-like_sf"/>
</dbReference>
<dbReference type="Pfam" id="PF07837">
    <property type="entry name" value="FTCD_N"/>
    <property type="match status" value="1"/>
</dbReference>
<evidence type="ECO:0000256" key="2">
    <source>
        <dbReference type="ARBA" id="ARBA00004555"/>
    </source>
</evidence>
<protein>
    <recommendedName>
        <fullName evidence="8">Formimidoyltransferase-cyclodeaminase</fullName>
        <ecNumber evidence="6">2.1.2.5</ecNumber>
        <ecNumber evidence="7">4.3.1.4</ecNumber>
    </recommendedName>
    <alternativeName>
        <fullName evidence="19">Formiminotransferase-cyclodeaminase</fullName>
    </alternativeName>
</protein>
<name>A0A849SEF9_UNCEI</name>
<comment type="caution">
    <text evidence="23">The sequence shown here is derived from an EMBL/GenBank/DDBJ whole genome shotgun (WGS) entry which is preliminary data.</text>
</comment>
<dbReference type="InterPro" id="IPR037070">
    <property type="entry name" value="Formiminotransferase_C_sf"/>
</dbReference>
<evidence type="ECO:0000256" key="5">
    <source>
        <dbReference type="ARBA" id="ARBA00010825"/>
    </source>
</evidence>
<dbReference type="GO" id="GO:0019556">
    <property type="term" value="P:L-histidine catabolic process to glutamate and formamide"/>
    <property type="evidence" value="ECO:0007669"/>
    <property type="project" value="UniProtKB-UniPathway"/>
</dbReference>
<dbReference type="Pfam" id="PF02971">
    <property type="entry name" value="FTCD"/>
    <property type="match status" value="1"/>
</dbReference>
<dbReference type="InterPro" id="IPR051623">
    <property type="entry name" value="FTCD"/>
</dbReference>
<keyword evidence="15" id="KW-0456">Lyase</keyword>
<dbReference type="InterPro" id="IPR022384">
    <property type="entry name" value="FormiminoTrfase_cat_dom_sf"/>
</dbReference>
<organism evidence="23 24">
    <name type="scientific">Eiseniibacteriota bacterium</name>
    <dbReference type="NCBI Taxonomy" id="2212470"/>
    <lineage>
        <taxon>Bacteria</taxon>
        <taxon>Candidatus Eiseniibacteriota</taxon>
    </lineage>
</organism>
<dbReference type="GO" id="GO:0005814">
    <property type="term" value="C:centriole"/>
    <property type="evidence" value="ECO:0007669"/>
    <property type="project" value="UniProtKB-SubCell"/>
</dbReference>
<dbReference type="PANTHER" id="PTHR12234">
    <property type="entry name" value="FORMIMINOTRANSFERASE-CYCLODEAMINASE"/>
    <property type="match status" value="1"/>
</dbReference>
<dbReference type="AlphaFoldDB" id="A0A849SEF9"/>
<dbReference type="UniPathway" id="UPA00379">
    <property type="reaction ID" value="UER00555"/>
</dbReference>
<evidence type="ECO:0000256" key="10">
    <source>
        <dbReference type="ARBA" id="ARBA00022679"/>
    </source>
</evidence>
<accession>A0A849SEF9</accession>
<evidence type="ECO:0000256" key="13">
    <source>
        <dbReference type="ARBA" id="ARBA00023034"/>
    </source>
</evidence>
<evidence type="ECO:0000259" key="22">
    <source>
        <dbReference type="SMART" id="SM01222"/>
    </source>
</evidence>
<keyword evidence="16" id="KW-0511">Multifunctional enzyme</keyword>
<dbReference type="SMART" id="SM01221">
    <property type="entry name" value="FTCD"/>
    <property type="match status" value="1"/>
</dbReference>
<dbReference type="GO" id="GO:0005542">
    <property type="term" value="F:folic acid binding"/>
    <property type="evidence" value="ECO:0007669"/>
    <property type="project" value="UniProtKB-KW"/>
</dbReference>
<dbReference type="EC" id="2.1.2.5" evidence="6"/>
<evidence type="ECO:0000256" key="7">
    <source>
        <dbReference type="ARBA" id="ARBA00012998"/>
    </source>
</evidence>
<dbReference type="PANTHER" id="PTHR12234:SF8">
    <property type="entry name" value="FORMIMINOTRANSFERASE-CYCLODEAMINASE"/>
    <property type="match status" value="1"/>
</dbReference>
<dbReference type="Gene3D" id="3.30.990.10">
    <property type="entry name" value="Formiminotransferase, N-terminal subdomain"/>
    <property type="match status" value="1"/>
</dbReference>
<evidence type="ECO:0000256" key="3">
    <source>
        <dbReference type="ARBA" id="ARBA00005082"/>
    </source>
</evidence>
<dbReference type="InterPro" id="IPR013802">
    <property type="entry name" value="Formiminotransferase_C"/>
</dbReference>
<feature type="domain" description="Formiminotransferase N-terminal subdomain" evidence="22">
    <location>
        <begin position="3"/>
        <end position="181"/>
    </location>
</feature>
<dbReference type="InterPro" id="IPR012886">
    <property type="entry name" value="Formiminotransferase_N"/>
</dbReference>
<dbReference type="GO" id="GO:0019557">
    <property type="term" value="P:L-histidine catabolic process to glutamate and formate"/>
    <property type="evidence" value="ECO:0007669"/>
    <property type="project" value="UniProtKB-UniPathway"/>
</dbReference>
<comment type="function">
    <text evidence="17">Folate-dependent enzyme, that displays both transferase and deaminase activity. Serves to channel one-carbon units from formiminoglutamate to the folate pool.</text>
</comment>